<sequence>MGTGNADELEVPRVPSAFITIDVWAGTFNNEDVSRRHFVPDAVGIKRAAACDGMFDQQPSGHCVPAGDVMVIGRRVRASASGGIKVKRWKP</sequence>
<proteinExistence type="predicted"/>
<accession>A0A645IUX9</accession>
<protein>
    <submittedName>
        <fullName evidence="1">Uncharacterized protein</fullName>
    </submittedName>
</protein>
<evidence type="ECO:0000313" key="1">
    <source>
        <dbReference type="EMBL" id="MPN55225.1"/>
    </source>
</evidence>
<gene>
    <name evidence="1" type="ORF">SDC9_202905</name>
</gene>
<dbReference type="EMBL" id="VSSQ01124205">
    <property type="protein sequence ID" value="MPN55225.1"/>
    <property type="molecule type" value="Genomic_DNA"/>
</dbReference>
<dbReference type="AlphaFoldDB" id="A0A645IUX9"/>
<reference evidence="1" key="1">
    <citation type="submission" date="2019-08" db="EMBL/GenBank/DDBJ databases">
        <authorList>
            <person name="Kucharzyk K."/>
            <person name="Murdoch R.W."/>
            <person name="Higgins S."/>
            <person name="Loffler F."/>
        </authorList>
    </citation>
    <scope>NUCLEOTIDE SEQUENCE</scope>
</reference>
<name>A0A645IUX9_9ZZZZ</name>
<comment type="caution">
    <text evidence="1">The sequence shown here is derived from an EMBL/GenBank/DDBJ whole genome shotgun (WGS) entry which is preliminary data.</text>
</comment>
<organism evidence="1">
    <name type="scientific">bioreactor metagenome</name>
    <dbReference type="NCBI Taxonomy" id="1076179"/>
    <lineage>
        <taxon>unclassified sequences</taxon>
        <taxon>metagenomes</taxon>
        <taxon>ecological metagenomes</taxon>
    </lineage>
</organism>